<sequence length="68" mass="7934">MKRIIILIGILIPIPFLLKEGNMFFFSNNEYFIKLTEEKIKVVNNFKKSLSLKIDIDKGGIIRPPRIN</sequence>
<dbReference type="RefSeq" id="WP_088398859.1">
    <property type="nucleotide sequence ID" value="NZ_JAZGZP010000004.1"/>
</dbReference>
<keyword evidence="2" id="KW-1185">Reference proteome</keyword>
<accession>A0ABW8P5U7</accession>
<gene>
    <name evidence="1" type="ORF">V3I07_03090</name>
</gene>
<evidence type="ECO:0000313" key="1">
    <source>
        <dbReference type="EMBL" id="MFK6999876.1"/>
    </source>
</evidence>
<organism evidence="1 2">
    <name type="scientific">Flavobacterium oreochromis</name>
    <dbReference type="NCBI Taxonomy" id="2906078"/>
    <lineage>
        <taxon>Bacteria</taxon>
        <taxon>Pseudomonadati</taxon>
        <taxon>Bacteroidota</taxon>
        <taxon>Flavobacteriia</taxon>
        <taxon>Flavobacteriales</taxon>
        <taxon>Flavobacteriaceae</taxon>
        <taxon>Flavobacterium</taxon>
    </lineage>
</organism>
<dbReference type="Proteomes" id="UP001621706">
    <property type="component" value="Unassembled WGS sequence"/>
</dbReference>
<evidence type="ECO:0000313" key="2">
    <source>
        <dbReference type="Proteomes" id="UP001621706"/>
    </source>
</evidence>
<reference evidence="1 2" key="1">
    <citation type="submission" date="2024-02" db="EMBL/GenBank/DDBJ databases">
        <title>Comparative Genomic Analysis of Flavobacterium Species Causing Columnaris Disease of Freshwater Fish in Thailand: Insights into Virulence and Resistance Mechanisms.</title>
        <authorList>
            <person name="Nguyen D."/>
            <person name="Chokmangmeepisarn P."/>
            <person name="Khianchaikhan K."/>
            <person name="Morishita M."/>
            <person name="Bunnoy A."/>
            <person name="Rodkhum C."/>
        </authorList>
    </citation>
    <scope>NUCLEOTIDE SEQUENCE [LARGE SCALE GENOMIC DNA]</scope>
    <source>
        <strain evidence="1 2">CNRT2201</strain>
    </source>
</reference>
<protein>
    <submittedName>
        <fullName evidence="1">Uncharacterized protein</fullName>
    </submittedName>
</protein>
<comment type="caution">
    <text evidence="1">The sequence shown here is derived from an EMBL/GenBank/DDBJ whole genome shotgun (WGS) entry which is preliminary data.</text>
</comment>
<dbReference type="EMBL" id="JAZGZP010000004">
    <property type="protein sequence ID" value="MFK6999876.1"/>
    <property type="molecule type" value="Genomic_DNA"/>
</dbReference>
<proteinExistence type="predicted"/>
<name>A0ABW8P5U7_9FLAO</name>